<dbReference type="Proteomes" id="UP001216253">
    <property type="component" value="Unassembled WGS sequence"/>
</dbReference>
<comment type="caution">
    <text evidence="2">The sequence shown here is derived from an EMBL/GenBank/DDBJ whole genome shotgun (WGS) entry which is preliminary data.</text>
</comment>
<evidence type="ECO:0000313" key="3">
    <source>
        <dbReference type="Proteomes" id="UP001216253"/>
    </source>
</evidence>
<dbReference type="EMBL" id="JARESE010000070">
    <property type="protein sequence ID" value="MDE8654039.1"/>
    <property type="molecule type" value="Genomic_DNA"/>
</dbReference>
<dbReference type="RefSeq" id="WP_275230154.1">
    <property type="nucleotide sequence ID" value="NZ_JARESE010000070.1"/>
</dbReference>
<accession>A0ABT5WVV7</accession>
<dbReference type="InterPro" id="IPR052367">
    <property type="entry name" value="Thiosulfate_ST/Rhodanese-like"/>
</dbReference>
<dbReference type="SUPFAM" id="SSF52821">
    <property type="entry name" value="Rhodanese/Cell cycle control phosphatase"/>
    <property type="match status" value="1"/>
</dbReference>
<dbReference type="CDD" id="cd00158">
    <property type="entry name" value="RHOD"/>
    <property type="match status" value="1"/>
</dbReference>
<keyword evidence="3" id="KW-1185">Reference proteome</keyword>
<dbReference type="InterPro" id="IPR036873">
    <property type="entry name" value="Rhodanese-like_dom_sf"/>
</dbReference>
<name>A0ABT5WVV7_9SPHN</name>
<evidence type="ECO:0000259" key="1">
    <source>
        <dbReference type="PROSITE" id="PS50206"/>
    </source>
</evidence>
<sequence>MFGFGKRKRIKEVTPGELAGLLRAGTVEVIDVREPGEFAAGHIPGARNVPLSSFDVARLACAEGKTVILNCALGGRSAQALDICAGEASDTHLAGGFTAWVRAGLPVER</sequence>
<dbReference type="PROSITE" id="PS00380">
    <property type="entry name" value="RHODANESE_1"/>
    <property type="match status" value="1"/>
</dbReference>
<dbReference type="PANTHER" id="PTHR45431">
    <property type="entry name" value="RHODANESE-LIKE DOMAIN-CONTAINING PROTEIN 15, CHLOROPLASTIC"/>
    <property type="match status" value="1"/>
</dbReference>
<dbReference type="SMART" id="SM00450">
    <property type="entry name" value="RHOD"/>
    <property type="match status" value="1"/>
</dbReference>
<feature type="domain" description="Rhodanese" evidence="1">
    <location>
        <begin position="23"/>
        <end position="109"/>
    </location>
</feature>
<dbReference type="InterPro" id="IPR001307">
    <property type="entry name" value="Thiosulphate_STrfase_CS"/>
</dbReference>
<dbReference type="Gene3D" id="3.40.250.10">
    <property type="entry name" value="Rhodanese-like domain"/>
    <property type="match status" value="1"/>
</dbReference>
<proteinExistence type="predicted"/>
<dbReference type="PROSITE" id="PS50206">
    <property type="entry name" value="RHODANESE_3"/>
    <property type="match status" value="1"/>
</dbReference>
<dbReference type="Pfam" id="PF00581">
    <property type="entry name" value="Rhodanese"/>
    <property type="match status" value="1"/>
</dbReference>
<evidence type="ECO:0000313" key="2">
    <source>
        <dbReference type="EMBL" id="MDE8654039.1"/>
    </source>
</evidence>
<dbReference type="PANTHER" id="PTHR45431:SF3">
    <property type="entry name" value="RHODANESE-LIKE DOMAIN-CONTAINING PROTEIN 15, CHLOROPLASTIC"/>
    <property type="match status" value="1"/>
</dbReference>
<dbReference type="InterPro" id="IPR001763">
    <property type="entry name" value="Rhodanese-like_dom"/>
</dbReference>
<reference evidence="2 3" key="1">
    <citation type="submission" date="2023-03" db="EMBL/GenBank/DDBJ databases">
        <title>NovoSphingobium album sp. nov. isolated from polycyclic aromatic hydrocarbons- and heavy-metal polluted soil.</title>
        <authorList>
            <person name="Liu Z."/>
            <person name="Wang K."/>
        </authorList>
    </citation>
    <scope>NUCLEOTIDE SEQUENCE [LARGE SCALE GENOMIC DNA]</scope>
    <source>
        <strain evidence="2 3">H3SJ31-1</strain>
    </source>
</reference>
<organism evidence="2 3">
    <name type="scientific">Novosphingobium album</name>
    <name type="common">ex Liu et al. 2023</name>
    <dbReference type="NCBI Taxonomy" id="3031130"/>
    <lineage>
        <taxon>Bacteria</taxon>
        <taxon>Pseudomonadati</taxon>
        <taxon>Pseudomonadota</taxon>
        <taxon>Alphaproteobacteria</taxon>
        <taxon>Sphingomonadales</taxon>
        <taxon>Sphingomonadaceae</taxon>
        <taxon>Novosphingobium</taxon>
    </lineage>
</organism>
<protein>
    <submittedName>
        <fullName evidence="2">Rhodanese-like domain-containing protein</fullName>
    </submittedName>
</protein>
<gene>
    <name evidence="2" type="ORF">PYV00_20300</name>
</gene>